<organism evidence="5 6">
    <name type="scientific">Xanthoceras sorbifolium</name>
    <dbReference type="NCBI Taxonomy" id="99658"/>
    <lineage>
        <taxon>Eukaryota</taxon>
        <taxon>Viridiplantae</taxon>
        <taxon>Streptophyta</taxon>
        <taxon>Embryophyta</taxon>
        <taxon>Tracheophyta</taxon>
        <taxon>Spermatophyta</taxon>
        <taxon>Magnoliopsida</taxon>
        <taxon>eudicotyledons</taxon>
        <taxon>Gunneridae</taxon>
        <taxon>Pentapetalae</taxon>
        <taxon>rosids</taxon>
        <taxon>malvids</taxon>
        <taxon>Sapindales</taxon>
        <taxon>Sapindaceae</taxon>
        <taxon>Xanthoceroideae</taxon>
        <taxon>Xanthoceras</taxon>
    </lineage>
</organism>
<evidence type="ECO:0000259" key="4">
    <source>
        <dbReference type="Pfam" id="PF03081"/>
    </source>
</evidence>
<protein>
    <recommendedName>
        <fullName evidence="3">Exocyst subunit Exo70 family protein</fullName>
    </recommendedName>
</protein>
<dbReference type="InterPro" id="IPR004140">
    <property type="entry name" value="Exo70"/>
</dbReference>
<comment type="function">
    <text evidence="3">Component of the exocyst complex.</text>
</comment>
<evidence type="ECO:0000256" key="2">
    <source>
        <dbReference type="ARBA" id="ARBA00022448"/>
    </source>
</evidence>
<evidence type="ECO:0000256" key="1">
    <source>
        <dbReference type="ARBA" id="ARBA00006756"/>
    </source>
</evidence>
<dbReference type="PANTHER" id="PTHR12542:SF92">
    <property type="entry name" value="EXOCYST COMPLEX COMPONENT EXO70E2"/>
    <property type="match status" value="1"/>
</dbReference>
<dbReference type="InterPro" id="IPR016159">
    <property type="entry name" value="Cullin_repeat-like_dom_sf"/>
</dbReference>
<evidence type="ECO:0000313" key="5">
    <source>
        <dbReference type="EMBL" id="KAH7550754.1"/>
    </source>
</evidence>
<proteinExistence type="inferred from homology"/>
<dbReference type="Proteomes" id="UP000827721">
    <property type="component" value="Unassembled WGS sequence"/>
</dbReference>
<dbReference type="InterPro" id="IPR046364">
    <property type="entry name" value="Exo70_C"/>
</dbReference>
<dbReference type="Pfam" id="PF20669">
    <property type="entry name" value="Exo70_N"/>
    <property type="match status" value="1"/>
</dbReference>
<keyword evidence="3" id="KW-0268">Exocytosis</keyword>
<dbReference type="Gene3D" id="1.20.1280.170">
    <property type="entry name" value="Exocyst complex component Exo70"/>
    <property type="match status" value="1"/>
</dbReference>
<reference evidence="5 6" key="1">
    <citation type="submission" date="2021-02" db="EMBL/GenBank/DDBJ databases">
        <title>Plant Genome Project.</title>
        <authorList>
            <person name="Zhang R.-G."/>
        </authorList>
    </citation>
    <scope>NUCLEOTIDE SEQUENCE [LARGE SCALE GENOMIC DNA]</scope>
    <source>
        <tissue evidence="5">Leaves</tissue>
    </source>
</reference>
<feature type="domain" description="Exocyst complex subunit Exo70 C-terminal" evidence="4">
    <location>
        <begin position="251"/>
        <end position="605"/>
    </location>
</feature>
<keyword evidence="2 3" id="KW-0813">Transport</keyword>
<name>A0ABQ8HA09_9ROSI</name>
<comment type="similarity">
    <text evidence="1 3">Belongs to the EXO70 family.</text>
</comment>
<dbReference type="Pfam" id="PF03081">
    <property type="entry name" value="Exo70_C"/>
    <property type="match status" value="1"/>
</dbReference>
<dbReference type="PANTHER" id="PTHR12542">
    <property type="entry name" value="EXOCYST COMPLEX PROTEIN EXO70"/>
    <property type="match status" value="1"/>
</dbReference>
<keyword evidence="6" id="KW-1185">Reference proteome</keyword>
<dbReference type="SUPFAM" id="SSF74788">
    <property type="entry name" value="Cullin repeat-like"/>
    <property type="match status" value="1"/>
</dbReference>
<sequence>MEEKLQRKGQACTVGFFHKPRNYSRRALLLSIMRFDDIKSQKLFILLLDLKPEGINELKTALRLSPGTSQHDMDLPRNVLSDDEIHKVMQSLGGLSLNENVKVKEFLNRADSILQMAMSRLEEELVHILVQHKQYFEPEYVSFHSCQEDAVYDESFVSLEDETVEETSQRVSSGNVSGEYIVDLVHPRVIPDLKAIADVMFASNYDQEFCEVFIGVRKAALDEYFVILAMEKFSIEDVLKLKWSTLSSEIKKWNWAMKIIIQVYLASEKQLCYKILGEFGSVSSFCFVEIAKASLLCLLNFGEAITMGSIQLEKLFRLLDMYEVLNDLLVDIDDLLFEEVGSYVRIEFHELLRKLGHYARATFFELRSAIVSDTSLKPLPRGGIHPLTRYVMNYIKTLTIYDHTINMLLKDHDMDCSNPVAELENEQEISSVTSCALAFQLQLVTSALECNLVNKSKLYKEDALRHIFLLNNIHYMVQKVKNSDLRHFFGDEWIRKHNGKFQQHATSYQRATWSSVLSFLRVDSPGSCSILKTSPKERCKEFSIAFEEVYKNQTQWCISDPQLQEDLRIANLKVIHAYRTFLGITRISDKHIKYKVDDLEKLLLDFFEGSQRSLRSSHRR</sequence>
<gene>
    <name evidence="5" type="ORF">JRO89_XS13G0263100</name>
</gene>
<evidence type="ECO:0000256" key="3">
    <source>
        <dbReference type="RuleBase" id="RU365026"/>
    </source>
</evidence>
<dbReference type="EMBL" id="JAFEMO010000013">
    <property type="protein sequence ID" value="KAH7550754.1"/>
    <property type="molecule type" value="Genomic_DNA"/>
</dbReference>
<evidence type="ECO:0000313" key="6">
    <source>
        <dbReference type="Proteomes" id="UP000827721"/>
    </source>
</evidence>
<keyword evidence="3" id="KW-0653">Protein transport</keyword>
<comment type="caution">
    <text evidence="5">The sequence shown here is derived from an EMBL/GenBank/DDBJ whole genome shotgun (WGS) entry which is preliminary data.</text>
</comment>
<accession>A0ABQ8HA09</accession>